<feature type="compositionally biased region" description="Basic and acidic residues" evidence="1">
    <location>
        <begin position="322"/>
        <end position="335"/>
    </location>
</feature>
<proteinExistence type="predicted"/>
<dbReference type="GO" id="GO:0001727">
    <property type="term" value="F:lipid kinase activity"/>
    <property type="evidence" value="ECO:0007669"/>
    <property type="project" value="TreeGrafter"/>
</dbReference>
<dbReference type="InterPro" id="IPR001206">
    <property type="entry name" value="Diacylglycerol_kinase_cat_dom"/>
</dbReference>
<gene>
    <name evidence="3" type="primary">LCB4</name>
    <name evidence="3" type="ORF">DL546_000095</name>
</gene>
<dbReference type="InterPro" id="IPR017438">
    <property type="entry name" value="ATP-NAD_kinase_N"/>
</dbReference>
<organism evidence="3 4">
    <name type="scientific">Coniochaeta pulveracea</name>
    <dbReference type="NCBI Taxonomy" id="177199"/>
    <lineage>
        <taxon>Eukaryota</taxon>
        <taxon>Fungi</taxon>
        <taxon>Dikarya</taxon>
        <taxon>Ascomycota</taxon>
        <taxon>Pezizomycotina</taxon>
        <taxon>Sordariomycetes</taxon>
        <taxon>Sordariomycetidae</taxon>
        <taxon>Coniochaetales</taxon>
        <taxon>Coniochaetaceae</taxon>
        <taxon>Coniochaeta</taxon>
    </lineage>
</organism>
<dbReference type="SUPFAM" id="SSF111331">
    <property type="entry name" value="NAD kinase/diacylglycerol kinase-like"/>
    <property type="match status" value="1"/>
</dbReference>
<dbReference type="Proteomes" id="UP000275385">
    <property type="component" value="Unassembled WGS sequence"/>
</dbReference>
<reference evidence="3 4" key="1">
    <citation type="submission" date="2018-08" db="EMBL/GenBank/DDBJ databases">
        <title>Draft genome of the lignicolous fungus Coniochaeta pulveracea.</title>
        <authorList>
            <person name="Borstlap C.J."/>
            <person name="De Witt R.N."/>
            <person name="Botha A."/>
            <person name="Volschenk H."/>
        </authorList>
    </citation>
    <scope>NUCLEOTIDE SEQUENCE [LARGE SCALE GENOMIC DNA]</scope>
    <source>
        <strain evidence="3 4">CAB683</strain>
    </source>
</reference>
<dbReference type="EMBL" id="QVQW01000128">
    <property type="protein sequence ID" value="RKU39984.1"/>
    <property type="molecule type" value="Genomic_DNA"/>
</dbReference>
<sequence>MTIGDSTLYILDINAKRSTRTSLHAMGEAGPGQATHSIPLRNILWFHVDHLKRTQQTVISIAYVKEERKWQGGSYLKPTRYIRAFRSPKPTDDLSHFASTVQVRAYGRAQSAKRAFVLINPHAGKGNAVRVFENEVRPIFDAAHMKCHVILTERVGHGVDLVKEMDITAHDVIVACSGDGLPHECFNGLAQRPDPRLALEAMPVVMIPCGSGNGMALNLFGTHKASYAALGIVKGVRTPLDLVSITQGTSRSLSFLSQAFGLMADLDLGTEHMRKILGNQRFFVGFMQRVFQKKTYPCDIHVKVEIEQKAAVKELYRERTQRDLGDAAERHRADTGDSTSNQLPDLKYGTVNNDIPEDWQSIPGSNIGNFYCGNMAYMAPDANFFPAAMPNDGFIDLVTTDGTIPPLKAIQMQQGVETGHFFDNPLVEYRKISAYRLTPHNQEKGGHVSIDGEHFDFAPFQAEVHEGLGTTLTLTGYKYEAPGPKDWDRPTTRERVLA</sequence>
<dbReference type="Gene3D" id="3.40.50.10330">
    <property type="entry name" value="Probable inorganic polyphosphate/atp-NAD kinase, domain 1"/>
    <property type="match status" value="1"/>
</dbReference>
<evidence type="ECO:0000313" key="3">
    <source>
        <dbReference type="EMBL" id="RKU39984.1"/>
    </source>
</evidence>
<evidence type="ECO:0000313" key="4">
    <source>
        <dbReference type="Proteomes" id="UP000275385"/>
    </source>
</evidence>
<dbReference type="GO" id="GO:0016773">
    <property type="term" value="F:phosphotransferase activity, alcohol group as acceptor"/>
    <property type="evidence" value="ECO:0007669"/>
    <property type="project" value="UniProtKB-ARBA"/>
</dbReference>
<dbReference type="GO" id="GO:0005737">
    <property type="term" value="C:cytoplasm"/>
    <property type="evidence" value="ECO:0007669"/>
    <property type="project" value="TreeGrafter"/>
</dbReference>
<keyword evidence="4" id="KW-1185">Reference proteome</keyword>
<dbReference type="STRING" id="177199.A0A420XWD3"/>
<dbReference type="PANTHER" id="PTHR12358">
    <property type="entry name" value="SPHINGOSINE KINASE"/>
    <property type="match status" value="1"/>
</dbReference>
<dbReference type="Pfam" id="PF00781">
    <property type="entry name" value="DAGK_cat"/>
    <property type="match status" value="1"/>
</dbReference>
<protein>
    <submittedName>
        <fullName evidence="3">Sphinganine kinase lcb4</fullName>
    </submittedName>
</protein>
<dbReference type="PROSITE" id="PS50146">
    <property type="entry name" value="DAGK"/>
    <property type="match status" value="1"/>
</dbReference>
<feature type="compositionally biased region" description="Basic and acidic residues" evidence="1">
    <location>
        <begin position="483"/>
        <end position="498"/>
    </location>
</feature>
<comment type="caution">
    <text evidence="3">The sequence shown here is derived from an EMBL/GenBank/DDBJ whole genome shotgun (WGS) entry which is preliminary data.</text>
</comment>
<dbReference type="OrthoDB" id="3853857at2759"/>
<dbReference type="InterPro" id="IPR016064">
    <property type="entry name" value="NAD/diacylglycerol_kinase_sf"/>
</dbReference>
<accession>A0A420XWD3</accession>
<feature type="region of interest" description="Disordered" evidence="1">
    <location>
        <begin position="322"/>
        <end position="347"/>
    </location>
</feature>
<dbReference type="InterPro" id="IPR055916">
    <property type="entry name" value="DUF7493"/>
</dbReference>
<feature type="domain" description="DAGKc" evidence="2">
    <location>
        <begin position="110"/>
        <end position="249"/>
    </location>
</feature>
<dbReference type="PANTHER" id="PTHR12358:SF31">
    <property type="entry name" value="ACYLGLYCEROL KINASE, MITOCHONDRIAL"/>
    <property type="match status" value="1"/>
</dbReference>
<dbReference type="GO" id="GO:0016020">
    <property type="term" value="C:membrane"/>
    <property type="evidence" value="ECO:0007669"/>
    <property type="project" value="TreeGrafter"/>
</dbReference>
<dbReference type="InterPro" id="IPR050187">
    <property type="entry name" value="Lipid_Phosphate_FormReg"/>
</dbReference>
<dbReference type="SMART" id="SM00046">
    <property type="entry name" value="DAGKc"/>
    <property type="match status" value="1"/>
</dbReference>
<keyword evidence="3" id="KW-0418">Kinase</keyword>
<dbReference type="AlphaFoldDB" id="A0A420XWD3"/>
<keyword evidence="3" id="KW-0808">Transferase</keyword>
<name>A0A420XWD3_9PEZI</name>
<feature type="region of interest" description="Disordered" evidence="1">
    <location>
        <begin position="479"/>
        <end position="498"/>
    </location>
</feature>
<dbReference type="Pfam" id="PF24321">
    <property type="entry name" value="DUF7493"/>
    <property type="match status" value="1"/>
</dbReference>
<dbReference type="Gene3D" id="2.60.200.40">
    <property type="match status" value="1"/>
</dbReference>
<evidence type="ECO:0000259" key="2">
    <source>
        <dbReference type="PROSITE" id="PS50146"/>
    </source>
</evidence>
<evidence type="ECO:0000256" key="1">
    <source>
        <dbReference type="SAM" id="MobiDB-lite"/>
    </source>
</evidence>
<dbReference type="GO" id="GO:0046512">
    <property type="term" value="P:sphingosine biosynthetic process"/>
    <property type="evidence" value="ECO:0007669"/>
    <property type="project" value="TreeGrafter"/>
</dbReference>